<reference evidence="3" key="1">
    <citation type="submission" date="2023-02" db="EMBL/GenBank/DDBJ databases">
        <title>Description of Roseinatronobacter alkalisoli sp. nov., an alkaliphilic bacerium isolated from soda soil.</title>
        <authorList>
            <person name="Wei W."/>
        </authorList>
    </citation>
    <scope>NUCLEOTIDE SEQUENCE</scope>
    <source>
        <strain evidence="3">HJB301</strain>
    </source>
</reference>
<sequence>MNEITGVDFSGIDLQDRSEPNHARPFDGILDVLGPMSFVEPVSATEAEQYRGRVPDGLLEFWHRHGRGAVLQGYAWLCDPALLQPIVEAVFADDPEFDAADFTCYLYEFDGRIEAWGRQNQHCQIDLTAFDYATVSVHGPGPLTHQRFGTVTPDYLVGNKLMSLARRLGQGMDEEYSDYHMFTSASNRLGRLEPGEIFGFFPSRQMGGEGYPEDMQKTRLVEHLLFHTQLDRATLRGWEPIPGGDGLSRPYPIRKLGPQPD</sequence>
<dbReference type="InterPro" id="IPR014983">
    <property type="entry name" value="GAD-rel"/>
</dbReference>
<name>A0ABT5TEE8_9RHOB</name>
<evidence type="ECO:0000313" key="4">
    <source>
        <dbReference type="Proteomes" id="UP001431784"/>
    </source>
</evidence>
<evidence type="ECO:0000259" key="1">
    <source>
        <dbReference type="Pfam" id="PF08887"/>
    </source>
</evidence>
<gene>
    <name evidence="3" type="ORF">PUT78_20705</name>
</gene>
<keyword evidence="4" id="KW-1185">Reference proteome</keyword>
<dbReference type="RefSeq" id="WP_274354154.1">
    <property type="nucleotide sequence ID" value="NZ_JAQZSM010000036.1"/>
</dbReference>
<feature type="domain" description="T6SS immunity protein Tdi1 C-terminal" evidence="2">
    <location>
        <begin position="174"/>
        <end position="230"/>
    </location>
</feature>
<dbReference type="Pfam" id="PF08906">
    <property type="entry name" value="T6SS_Tdi1_C"/>
    <property type="match status" value="1"/>
</dbReference>
<proteinExistence type="predicted"/>
<dbReference type="EMBL" id="JAQZSM010000036">
    <property type="protein sequence ID" value="MDD7973485.1"/>
    <property type="molecule type" value="Genomic_DNA"/>
</dbReference>
<dbReference type="Proteomes" id="UP001431784">
    <property type="component" value="Unassembled WGS sequence"/>
</dbReference>
<evidence type="ECO:0000259" key="2">
    <source>
        <dbReference type="Pfam" id="PF08906"/>
    </source>
</evidence>
<organism evidence="3 4">
    <name type="scientific">Roseinatronobacter alkalisoli</name>
    <dbReference type="NCBI Taxonomy" id="3028235"/>
    <lineage>
        <taxon>Bacteria</taxon>
        <taxon>Pseudomonadati</taxon>
        <taxon>Pseudomonadota</taxon>
        <taxon>Alphaproteobacteria</taxon>
        <taxon>Rhodobacterales</taxon>
        <taxon>Paracoccaceae</taxon>
        <taxon>Roseinatronobacter</taxon>
    </lineage>
</organism>
<dbReference type="Pfam" id="PF08887">
    <property type="entry name" value="GAD-like"/>
    <property type="match status" value="1"/>
</dbReference>
<dbReference type="InterPro" id="IPR015002">
    <property type="entry name" value="T6SS_Tdi1_C"/>
</dbReference>
<comment type="caution">
    <text evidence="3">The sequence shown here is derived from an EMBL/GenBank/DDBJ whole genome shotgun (WGS) entry which is preliminary data.</text>
</comment>
<accession>A0ABT5TEE8</accession>
<feature type="domain" description="GAD-related" evidence="1">
    <location>
        <begin position="26"/>
        <end position="123"/>
    </location>
</feature>
<evidence type="ECO:0000313" key="3">
    <source>
        <dbReference type="EMBL" id="MDD7973485.1"/>
    </source>
</evidence>
<protein>
    <submittedName>
        <fullName evidence="3">GAD-like domain-containing protein</fullName>
    </submittedName>
</protein>